<dbReference type="HOGENOM" id="CLU_962993_0_0_1"/>
<dbReference type="Proteomes" id="UP000002624">
    <property type="component" value="Unassembled WGS sequence"/>
</dbReference>
<dbReference type="AlphaFoldDB" id="C6HIQ7"/>
<gene>
    <name evidence="1" type="ORF">HCDG_05941</name>
</gene>
<dbReference type="EMBL" id="GG692428">
    <property type="protein sequence ID" value="EER39719.1"/>
    <property type="molecule type" value="Genomic_DNA"/>
</dbReference>
<reference evidence="2" key="1">
    <citation type="submission" date="2009-05" db="EMBL/GenBank/DDBJ databases">
        <title>The genome sequence of Ajellomyces capsulatus strain H143.</title>
        <authorList>
            <person name="Champion M."/>
            <person name="Cuomo C.A."/>
            <person name="Ma L.-J."/>
            <person name="Henn M.R."/>
            <person name="Sil A."/>
            <person name="Goldman B."/>
            <person name="Young S.K."/>
            <person name="Kodira C.D."/>
            <person name="Zeng Q."/>
            <person name="Koehrsen M."/>
            <person name="Alvarado L."/>
            <person name="Berlin A.M."/>
            <person name="Borenstein D."/>
            <person name="Chen Z."/>
            <person name="Engels R."/>
            <person name="Freedman E."/>
            <person name="Gellesch M."/>
            <person name="Goldberg J."/>
            <person name="Griggs A."/>
            <person name="Gujja S."/>
            <person name="Heiman D.I."/>
            <person name="Hepburn T.A."/>
            <person name="Howarth C."/>
            <person name="Jen D."/>
            <person name="Larson L."/>
            <person name="Lewis B."/>
            <person name="Mehta T."/>
            <person name="Park D."/>
            <person name="Pearson M."/>
            <person name="Roberts A."/>
            <person name="Saif S."/>
            <person name="Shea T.D."/>
            <person name="Shenoy N."/>
            <person name="Sisk P."/>
            <person name="Stolte C."/>
            <person name="Sykes S."/>
            <person name="Walk T."/>
            <person name="White J."/>
            <person name="Yandava C."/>
            <person name="Klein B."/>
            <person name="McEwen J.G."/>
            <person name="Puccia R."/>
            <person name="Goldman G.H."/>
            <person name="Felipe M.S."/>
            <person name="Nino-Vega G."/>
            <person name="San-Blas G."/>
            <person name="Taylor J.W."/>
            <person name="Mendoza L."/>
            <person name="Galagan J.E."/>
            <person name="Nusbaum C."/>
            <person name="Birren B.W."/>
        </authorList>
    </citation>
    <scope>NUCLEOTIDE SEQUENCE [LARGE SCALE GENOMIC DNA]</scope>
    <source>
        <strain evidence="2">H143</strain>
    </source>
</reference>
<evidence type="ECO:0000313" key="1">
    <source>
        <dbReference type="EMBL" id="EER39719.1"/>
    </source>
</evidence>
<proteinExistence type="predicted"/>
<name>C6HIQ7_AJECH</name>
<protein>
    <submittedName>
        <fullName evidence="1">Uncharacterized protein</fullName>
    </submittedName>
</protein>
<dbReference type="VEuPathDB" id="FungiDB:HCDG_05941"/>
<accession>C6HIQ7</accession>
<dbReference type="OMA" id="NIKWARS"/>
<sequence>MPTTQIRASIGISKLQSYFGAFPLLVKLYTILPDAIRDCDGLSLSLQTNSPASSIYCWAKLKSPTAARSRFKPPSHADMHLFYGHGPSLSNASSSPREISNSSRSGYFLAGFGDSSGSNIPKIRQVFSREECGPNGFVLSHPMWAAVIDIDEAQRVSNIKWARSPVADLKTQPTVKCCWMIKEITWTLTDQDVSPKFTILSASFTLWDISRSFEQTMTRIQVDLAMLVQLVAEKEDFGNRICFARFPKNSCFGNYEPWWPFDASKPRPFEVLADLLCMMCILIQQPTKC</sequence>
<evidence type="ECO:0000313" key="2">
    <source>
        <dbReference type="Proteomes" id="UP000002624"/>
    </source>
</evidence>
<organism evidence="1 2">
    <name type="scientific">Ajellomyces capsulatus (strain H143)</name>
    <name type="common">Darling's disease fungus</name>
    <name type="synonym">Histoplasma capsulatum</name>
    <dbReference type="NCBI Taxonomy" id="544712"/>
    <lineage>
        <taxon>Eukaryota</taxon>
        <taxon>Fungi</taxon>
        <taxon>Dikarya</taxon>
        <taxon>Ascomycota</taxon>
        <taxon>Pezizomycotina</taxon>
        <taxon>Eurotiomycetes</taxon>
        <taxon>Eurotiomycetidae</taxon>
        <taxon>Onygenales</taxon>
        <taxon>Ajellomycetaceae</taxon>
        <taxon>Histoplasma</taxon>
    </lineage>
</organism>